<evidence type="ECO:0000256" key="4">
    <source>
        <dbReference type="ARBA" id="ARBA00023004"/>
    </source>
</evidence>
<dbReference type="PANTHER" id="PTHR30426">
    <property type="entry name" value="4-HYDROXY-3-METHYLBUT-2-ENYL DIPHOSPHATE REDUCTASE"/>
    <property type="match status" value="1"/>
</dbReference>
<dbReference type="GO" id="GO:0019288">
    <property type="term" value="P:isopentenyl diphosphate biosynthetic process, methylerythritol 4-phosphate pathway"/>
    <property type="evidence" value="ECO:0007669"/>
    <property type="project" value="InterPro"/>
</dbReference>
<gene>
    <name evidence="7" type="primary">ispH_1</name>
    <name evidence="7" type="ORF">SDC9_05882</name>
</gene>
<dbReference type="Pfam" id="PF02401">
    <property type="entry name" value="LYTB"/>
    <property type="match status" value="1"/>
</dbReference>
<protein>
    <submittedName>
        <fullName evidence="7">4-hydroxy-3-methylbut-2-enyl diphosphate reductase</fullName>
        <ecNumber evidence="7">1.17.7.4</ecNumber>
    </submittedName>
</protein>
<proteinExistence type="inferred from homology"/>
<dbReference type="Gene3D" id="3.40.50.11270">
    <property type="match status" value="1"/>
</dbReference>
<evidence type="ECO:0000256" key="1">
    <source>
        <dbReference type="ARBA" id="ARBA00001966"/>
    </source>
</evidence>
<keyword evidence="5" id="KW-0411">Iron-sulfur</keyword>
<keyword evidence="7" id="KW-0560">Oxidoreductase</keyword>
<dbReference type="HAMAP" id="MF_00191">
    <property type="entry name" value="IspH"/>
    <property type="match status" value="1"/>
</dbReference>
<dbReference type="InterPro" id="IPR003451">
    <property type="entry name" value="LytB/IspH"/>
</dbReference>
<keyword evidence="2" id="KW-0004">4Fe-4S</keyword>
<dbReference type="NCBIfam" id="NF002187">
    <property type="entry name" value="PRK01045.1-1"/>
    <property type="match status" value="1"/>
</dbReference>
<dbReference type="Pfam" id="PF00575">
    <property type="entry name" value="S1"/>
    <property type="match status" value="4"/>
</dbReference>
<dbReference type="InterPro" id="IPR012340">
    <property type="entry name" value="NA-bd_OB-fold"/>
</dbReference>
<dbReference type="InterPro" id="IPR003029">
    <property type="entry name" value="S1_domain"/>
</dbReference>
<dbReference type="AlphaFoldDB" id="A0A644T0F0"/>
<dbReference type="NCBIfam" id="NF000907">
    <property type="entry name" value="PRK00087.1"/>
    <property type="match status" value="1"/>
</dbReference>
<dbReference type="GO" id="GO:0003729">
    <property type="term" value="F:mRNA binding"/>
    <property type="evidence" value="ECO:0007669"/>
    <property type="project" value="UniProtKB-ARBA"/>
</dbReference>
<evidence type="ECO:0000313" key="7">
    <source>
        <dbReference type="EMBL" id="MPL60324.1"/>
    </source>
</evidence>
<comment type="cofactor">
    <cofactor evidence="1">
        <name>[4Fe-4S] cluster</name>
        <dbReference type="ChEBI" id="CHEBI:49883"/>
    </cofactor>
</comment>
<keyword evidence="4" id="KW-0408">Iron</keyword>
<dbReference type="GO" id="GO:0051539">
    <property type="term" value="F:4 iron, 4 sulfur cluster binding"/>
    <property type="evidence" value="ECO:0007669"/>
    <property type="project" value="UniProtKB-KW"/>
</dbReference>
<dbReference type="CDD" id="cd05687">
    <property type="entry name" value="S1_RPS1_repeat_ec1_hs1"/>
    <property type="match status" value="1"/>
</dbReference>
<dbReference type="SUPFAM" id="SSF50249">
    <property type="entry name" value="Nucleic acid-binding proteins"/>
    <property type="match status" value="4"/>
</dbReference>
<dbReference type="NCBIfam" id="NF005208">
    <property type="entry name" value="PRK06676.1"/>
    <property type="match status" value="1"/>
</dbReference>
<name>A0A644T0F0_9ZZZZ</name>
<reference evidence="7" key="1">
    <citation type="submission" date="2019-08" db="EMBL/GenBank/DDBJ databases">
        <authorList>
            <person name="Kucharzyk K."/>
            <person name="Murdoch R.W."/>
            <person name="Higgins S."/>
            <person name="Loffler F."/>
        </authorList>
    </citation>
    <scope>NUCLEOTIDE SEQUENCE</scope>
</reference>
<organism evidence="7">
    <name type="scientific">bioreactor metagenome</name>
    <dbReference type="NCBI Taxonomy" id="1076179"/>
    <lineage>
        <taxon>unclassified sequences</taxon>
        <taxon>metagenomes</taxon>
        <taxon>ecological metagenomes</taxon>
    </lineage>
</organism>
<evidence type="ECO:0000259" key="6">
    <source>
        <dbReference type="PROSITE" id="PS50126"/>
    </source>
</evidence>
<dbReference type="CDD" id="cd13944">
    <property type="entry name" value="lytB_ispH"/>
    <property type="match status" value="1"/>
</dbReference>
<feature type="domain" description="S1 motif" evidence="6">
    <location>
        <begin position="548"/>
        <end position="617"/>
    </location>
</feature>
<evidence type="ECO:0000256" key="3">
    <source>
        <dbReference type="ARBA" id="ARBA00022723"/>
    </source>
</evidence>
<dbReference type="FunFam" id="2.40.50.140:FF:000051">
    <property type="entry name" value="RNA-binding transcriptional accessory protein"/>
    <property type="match status" value="2"/>
</dbReference>
<dbReference type="EC" id="1.17.7.4" evidence="7"/>
<dbReference type="PANTHER" id="PTHR30426:SF0">
    <property type="entry name" value="4-HYDROXY-3-METHYLBUT-2-ENYL DIPHOSPHATE REDUCTASE"/>
    <property type="match status" value="1"/>
</dbReference>
<dbReference type="GO" id="GO:0046872">
    <property type="term" value="F:metal ion binding"/>
    <property type="evidence" value="ECO:0007669"/>
    <property type="project" value="UniProtKB-KW"/>
</dbReference>
<dbReference type="CDD" id="cd05688">
    <property type="entry name" value="S1_RPS1_repeat_ec3"/>
    <property type="match status" value="1"/>
</dbReference>
<dbReference type="Gene3D" id="3.40.1010.20">
    <property type="entry name" value="4-hydroxy-3-methylbut-2-enyl diphosphate reductase, catalytic domain"/>
    <property type="match status" value="2"/>
</dbReference>
<sequence>MKVYLAEHRGFCYGVKRAVELAQENAHTKNVHTLGPIIHNPQVVGRLADQGITVANDLSQINVGKVIIRSHGVGPQVYNEAEAKELTLIDATCPHVKKAQQAAYQLLNQGYQVVVVGEQHHPEVKSIVEWSNKTAVVIETQLEAEQLPFYPRLGVVVQTTFAGGDFEAIVAILKTKCDEIQVEKTICNATEARQKAAIELARTVDVMIVVGGRNSANTSRLAELCRQAGSTVYHIETQDELKEEWFEVANTAGITAGASTPDWIIEEVVQTMQEFNKEGEQDILQLEPGVIVKGKIVGVRIDEVFVDIGYKAEGIIPKEELAYPTPENAGDVVNEGDIIDVFVIESDSLEGSVKLSKVRADKIVAWDKLQQALEKEQSIDVKVTEAVKGGLAVAVFGLRGFIPASQVGLRFVQDLSQHVGETFAVLPIEIDKEKNKVILSRRAILEEERNKLETEIFAKITINQELKGIVTRLADFGAFVDIGGTEGLIHISDLAWHRVKTPAEVVNVGDEVSVIVLKVDAQAKRLSLGLKQTLRDPWFDAVETIKEGTVVKGVVSKLAKFGAFVKISTDIEGLVHISEISDRRIANASDVLTVGQEVKVSVLSIDKASKRIALSIVKAQEDADRAEYSAYLNTQEQQFGVTLGEKFGHLFKRED</sequence>
<feature type="domain" description="S1 motif" evidence="6">
    <location>
        <begin position="289"/>
        <end position="358"/>
    </location>
</feature>
<dbReference type="PROSITE" id="PS50126">
    <property type="entry name" value="S1"/>
    <property type="match status" value="4"/>
</dbReference>
<keyword evidence="3" id="KW-0479">Metal-binding</keyword>
<evidence type="ECO:0000256" key="2">
    <source>
        <dbReference type="ARBA" id="ARBA00022485"/>
    </source>
</evidence>
<dbReference type="SMART" id="SM00316">
    <property type="entry name" value="S1"/>
    <property type="match status" value="4"/>
</dbReference>
<dbReference type="Gene3D" id="2.40.50.140">
    <property type="entry name" value="Nucleic acid-binding proteins"/>
    <property type="match status" value="4"/>
</dbReference>
<dbReference type="GO" id="GO:0005737">
    <property type="term" value="C:cytoplasm"/>
    <property type="evidence" value="ECO:0007669"/>
    <property type="project" value="UniProtKB-ARBA"/>
</dbReference>
<comment type="caution">
    <text evidence="7">The sequence shown here is derived from an EMBL/GenBank/DDBJ whole genome shotgun (WGS) entry which is preliminary data.</text>
</comment>
<feature type="domain" description="S1 motif" evidence="6">
    <location>
        <begin position="376"/>
        <end position="442"/>
    </location>
</feature>
<accession>A0A644T0F0</accession>
<dbReference type="NCBIfam" id="TIGR00216">
    <property type="entry name" value="ispH_lytB"/>
    <property type="match status" value="1"/>
</dbReference>
<dbReference type="GO" id="GO:0051745">
    <property type="term" value="F:4-hydroxy-3-methylbut-2-enyl diphosphate reductase activity"/>
    <property type="evidence" value="ECO:0007669"/>
    <property type="project" value="UniProtKB-EC"/>
</dbReference>
<evidence type="ECO:0000256" key="5">
    <source>
        <dbReference type="ARBA" id="ARBA00023014"/>
    </source>
</evidence>
<dbReference type="InterPro" id="IPR035104">
    <property type="entry name" value="Ribosomal_protein_S1-like"/>
</dbReference>
<dbReference type="PRINTS" id="PR00681">
    <property type="entry name" value="RIBOSOMALS1"/>
</dbReference>
<dbReference type="GO" id="GO:0050992">
    <property type="term" value="P:dimethylallyl diphosphate biosynthetic process"/>
    <property type="evidence" value="ECO:0007669"/>
    <property type="project" value="InterPro"/>
</dbReference>
<feature type="domain" description="S1 motif" evidence="6">
    <location>
        <begin position="463"/>
        <end position="531"/>
    </location>
</feature>
<dbReference type="EMBL" id="VSSQ01000012">
    <property type="protein sequence ID" value="MPL60324.1"/>
    <property type="molecule type" value="Genomic_DNA"/>
</dbReference>
<dbReference type="CDD" id="cd04465">
    <property type="entry name" value="S1_RPS1_repeat_ec2_hs2"/>
    <property type="match status" value="1"/>
</dbReference>